<evidence type="ECO:0000256" key="1">
    <source>
        <dbReference type="ARBA" id="ARBA00008724"/>
    </source>
</evidence>
<dbReference type="SUPFAM" id="SSF75625">
    <property type="entry name" value="YebC-like"/>
    <property type="match status" value="1"/>
</dbReference>
<keyword evidence="4 5" id="KW-0804">Transcription</keyword>
<feature type="domain" description="TACO1/YebC-like second and third" evidence="6">
    <location>
        <begin position="80"/>
        <end position="235"/>
    </location>
</feature>
<dbReference type="InParanoid" id="A0A397R462"/>
<keyword evidence="3 5" id="KW-0238">DNA-binding</keyword>
<dbReference type="InterPro" id="IPR049083">
    <property type="entry name" value="TACO1_YebC_N"/>
</dbReference>
<keyword evidence="5" id="KW-0963">Cytoplasm</keyword>
<evidence type="ECO:0000256" key="4">
    <source>
        <dbReference type="ARBA" id="ARBA00023163"/>
    </source>
</evidence>
<dbReference type="OrthoDB" id="9781053at2"/>
<evidence type="ECO:0000313" key="9">
    <source>
        <dbReference type="Proteomes" id="UP000266506"/>
    </source>
</evidence>
<dbReference type="FunCoup" id="A0A397R462">
    <property type="interactions" value="317"/>
</dbReference>
<dbReference type="GO" id="GO:0006355">
    <property type="term" value="P:regulation of DNA-templated transcription"/>
    <property type="evidence" value="ECO:0007669"/>
    <property type="project" value="UniProtKB-UniRule"/>
</dbReference>
<evidence type="ECO:0000256" key="2">
    <source>
        <dbReference type="ARBA" id="ARBA00023015"/>
    </source>
</evidence>
<dbReference type="PANTHER" id="PTHR12532:SF0">
    <property type="entry name" value="TRANSLATIONAL ACTIVATOR OF CYTOCHROME C OXIDASE 1"/>
    <property type="match status" value="1"/>
</dbReference>
<organism evidence="8 9">
    <name type="scientific">Anaeroplasma bactoclasticum</name>
    <dbReference type="NCBI Taxonomy" id="2088"/>
    <lineage>
        <taxon>Bacteria</taxon>
        <taxon>Bacillati</taxon>
        <taxon>Mycoplasmatota</taxon>
        <taxon>Mollicutes</taxon>
        <taxon>Anaeroplasmatales</taxon>
        <taxon>Anaeroplasmataceae</taxon>
        <taxon>Anaeroplasma</taxon>
    </lineage>
</organism>
<dbReference type="InterPro" id="IPR048300">
    <property type="entry name" value="TACO1_YebC-like_2nd/3rd_dom"/>
</dbReference>
<sequence length="245" mass="27196">MGRAHEVRAASMAKTAAMKSAKYARWNKEIFAAAKAGVPDPEMNQGLKNVIARAKKDQCPADVIKRAIEKAKGVTSGATKEKVYEGYGPGQVAVIVEFLTDNDNRTYTEARTAFNKTGGTIGTSVSYMFARKALFSYEGLSEDETMEALMEAGLDFEDLNTDSDGYVNITAAPADFEAIKSALLAVKEDLEFDQCEVTMVPSTYVDLDEEHLEKFKRFLSLLEEYDDFEAIYHNANLPEDDEYEE</sequence>
<dbReference type="HAMAP" id="MF_00693">
    <property type="entry name" value="Transcrip_reg_TACO1"/>
    <property type="match status" value="1"/>
</dbReference>
<keyword evidence="2 5" id="KW-0805">Transcription regulation</keyword>
<protein>
    <recommendedName>
        <fullName evidence="5">Probable transcriptional regulatory protein EI71_01704</fullName>
    </recommendedName>
</protein>
<gene>
    <name evidence="8" type="ORF">EI71_01704</name>
</gene>
<dbReference type="GO" id="GO:0005829">
    <property type="term" value="C:cytosol"/>
    <property type="evidence" value="ECO:0007669"/>
    <property type="project" value="TreeGrafter"/>
</dbReference>
<dbReference type="NCBIfam" id="NF009044">
    <property type="entry name" value="PRK12378.1"/>
    <property type="match status" value="1"/>
</dbReference>
<dbReference type="PANTHER" id="PTHR12532">
    <property type="entry name" value="TRANSLATIONAL ACTIVATOR OF CYTOCHROME C OXIDASE 1"/>
    <property type="match status" value="1"/>
</dbReference>
<dbReference type="EMBL" id="QXEV01000027">
    <property type="protein sequence ID" value="RIA64964.1"/>
    <property type="molecule type" value="Genomic_DNA"/>
</dbReference>
<dbReference type="AlphaFoldDB" id="A0A397R462"/>
<dbReference type="Pfam" id="PF01709">
    <property type="entry name" value="Transcrip_reg"/>
    <property type="match status" value="1"/>
</dbReference>
<dbReference type="InterPro" id="IPR026564">
    <property type="entry name" value="Transcrip_reg_TACO1-like_dom3"/>
</dbReference>
<evidence type="ECO:0000259" key="7">
    <source>
        <dbReference type="Pfam" id="PF20772"/>
    </source>
</evidence>
<comment type="caution">
    <text evidence="8">The sequence shown here is derived from an EMBL/GenBank/DDBJ whole genome shotgun (WGS) entry which is preliminary data.</text>
</comment>
<evidence type="ECO:0000256" key="3">
    <source>
        <dbReference type="ARBA" id="ARBA00023125"/>
    </source>
</evidence>
<keyword evidence="9" id="KW-1185">Reference proteome</keyword>
<dbReference type="Gene3D" id="3.30.70.980">
    <property type="match status" value="2"/>
</dbReference>
<proteinExistence type="inferred from homology"/>
<comment type="similarity">
    <text evidence="1 5">Belongs to the TACO1 family.</text>
</comment>
<evidence type="ECO:0000256" key="5">
    <source>
        <dbReference type="HAMAP-Rule" id="MF_00693"/>
    </source>
</evidence>
<dbReference type="GO" id="GO:0003677">
    <property type="term" value="F:DNA binding"/>
    <property type="evidence" value="ECO:0007669"/>
    <property type="project" value="UniProtKB-UniRule"/>
</dbReference>
<reference evidence="8 9" key="1">
    <citation type="submission" date="2018-08" db="EMBL/GenBank/DDBJ databases">
        <title>Genomic Encyclopedia of Archaeal and Bacterial Type Strains, Phase II (KMG-II): from individual species to whole genera.</title>
        <authorList>
            <person name="Goeker M."/>
        </authorList>
    </citation>
    <scope>NUCLEOTIDE SEQUENCE [LARGE SCALE GENOMIC DNA]</scope>
    <source>
        <strain evidence="8 9">ATCC 27112</strain>
    </source>
</reference>
<accession>A0A397R462</accession>
<dbReference type="RefSeq" id="WP_119016785.1">
    <property type="nucleotide sequence ID" value="NZ_QXEV01000027.1"/>
</dbReference>
<evidence type="ECO:0000313" key="8">
    <source>
        <dbReference type="EMBL" id="RIA64964.1"/>
    </source>
</evidence>
<comment type="subcellular location">
    <subcellularLocation>
        <location evidence="5">Cytoplasm</location>
    </subcellularLocation>
</comment>
<dbReference type="Gene3D" id="1.10.10.200">
    <property type="match status" value="1"/>
</dbReference>
<evidence type="ECO:0000259" key="6">
    <source>
        <dbReference type="Pfam" id="PF01709"/>
    </source>
</evidence>
<dbReference type="InterPro" id="IPR029072">
    <property type="entry name" value="YebC-like"/>
</dbReference>
<dbReference type="Pfam" id="PF20772">
    <property type="entry name" value="TACO1_YebC_N"/>
    <property type="match status" value="1"/>
</dbReference>
<dbReference type="Proteomes" id="UP000266506">
    <property type="component" value="Unassembled WGS sequence"/>
</dbReference>
<name>A0A397R462_9MOLU</name>
<dbReference type="InterPro" id="IPR002876">
    <property type="entry name" value="Transcrip_reg_TACO1-like"/>
</dbReference>
<dbReference type="InterPro" id="IPR017856">
    <property type="entry name" value="Integrase-like_N"/>
</dbReference>
<feature type="domain" description="TACO1/YebC-like N-terminal" evidence="7">
    <location>
        <begin position="6"/>
        <end position="73"/>
    </location>
</feature>